<feature type="region of interest" description="Disordered" evidence="1">
    <location>
        <begin position="224"/>
        <end position="247"/>
    </location>
</feature>
<accession>A0A843XDV5</accession>
<dbReference type="OrthoDB" id="1745411at2759"/>
<reference evidence="2" key="1">
    <citation type="submission" date="2017-07" db="EMBL/GenBank/DDBJ databases">
        <title>Taro Niue Genome Assembly and Annotation.</title>
        <authorList>
            <person name="Atibalentja N."/>
            <person name="Keating K."/>
            <person name="Fields C.J."/>
        </authorList>
    </citation>
    <scope>NUCLEOTIDE SEQUENCE</scope>
    <source>
        <strain evidence="2">Niue_2</strain>
        <tissue evidence="2">Leaf</tissue>
    </source>
</reference>
<evidence type="ECO:0000256" key="1">
    <source>
        <dbReference type="SAM" id="MobiDB-lite"/>
    </source>
</evidence>
<evidence type="ECO:0000313" key="2">
    <source>
        <dbReference type="EMBL" id="MQM17506.1"/>
    </source>
</evidence>
<feature type="region of interest" description="Disordered" evidence="1">
    <location>
        <begin position="397"/>
        <end position="457"/>
    </location>
</feature>
<keyword evidence="3" id="KW-1185">Reference proteome</keyword>
<name>A0A843XDV5_COLES</name>
<feature type="compositionally biased region" description="Pro residues" evidence="1">
    <location>
        <begin position="230"/>
        <end position="239"/>
    </location>
</feature>
<comment type="caution">
    <text evidence="2">The sequence shown here is derived from an EMBL/GenBank/DDBJ whole genome shotgun (WGS) entry which is preliminary data.</text>
</comment>
<protein>
    <submittedName>
        <fullName evidence="2">Uncharacterized protein</fullName>
    </submittedName>
</protein>
<feature type="compositionally biased region" description="Basic and acidic residues" evidence="1">
    <location>
        <begin position="440"/>
        <end position="450"/>
    </location>
</feature>
<dbReference type="Proteomes" id="UP000652761">
    <property type="component" value="Unassembled WGS sequence"/>
</dbReference>
<sequence>MTTSLPTTAVITAWIADSDGAETVTETAVREPVEVNSGFPWMTAPNGLTKKAIPSSSQSRSGTPSRVPVPLAHLLTRSKASPTTKTPVSTAAITFCSSLPTTRKACGKTFEIFQQSPQRASTLFLRSAASTDPCMTETKRLRRSQPSLLARFSAGNSPASAQLLFPCSRLFALTSVPLTTSAKVLAGRTLLTVSGPSRSLTRQERLVCPLRPHRKHVRTLTPPAEELHRTPPPLVPPPRGTQLAPEGQDIPRASLTRKICLSTNSFICRHIQTCLSTNNFISTTNLRFHPDVRHYWDLFPCSISLLSDVGRYGRTGLERGLTEMVGQIKRTIHKLVKGMHLSEEYGVILMEKSSATRGFPVAKAAYAFLKDNVSPAFGFPSWNKGRLVCQRPQLKRLSATTSEQSPDGPAKDNLVSTTDWPFPQPGTRVYTSESENGRATAEKVTLDKSELMATAAS</sequence>
<evidence type="ECO:0000313" key="3">
    <source>
        <dbReference type="Proteomes" id="UP000652761"/>
    </source>
</evidence>
<organism evidence="2 3">
    <name type="scientific">Colocasia esculenta</name>
    <name type="common">Wild taro</name>
    <name type="synonym">Arum esculentum</name>
    <dbReference type="NCBI Taxonomy" id="4460"/>
    <lineage>
        <taxon>Eukaryota</taxon>
        <taxon>Viridiplantae</taxon>
        <taxon>Streptophyta</taxon>
        <taxon>Embryophyta</taxon>
        <taxon>Tracheophyta</taxon>
        <taxon>Spermatophyta</taxon>
        <taxon>Magnoliopsida</taxon>
        <taxon>Liliopsida</taxon>
        <taxon>Araceae</taxon>
        <taxon>Aroideae</taxon>
        <taxon>Colocasieae</taxon>
        <taxon>Colocasia</taxon>
    </lineage>
</organism>
<proteinExistence type="predicted"/>
<dbReference type="AlphaFoldDB" id="A0A843XDV5"/>
<gene>
    <name evidence="2" type="ORF">Taro_050476</name>
</gene>
<dbReference type="EMBL" id="NMUH01007593">
    <property type="protein sequence ID" value="MQM17506.1"/>
    <property type="molecule type" value="Genomic_DNA"/>
</dbReference>